<dbReference type="PANTHER" id="PTHR22951">
    <property type="entry name" value="CLATHRIN ASSEMBLY PROTEIN"/>
    <property type="match status" value="1"/>
</dbReference>
<proteinExistence type="predicted"/>
<protein>
    <recommendedName>
        <fullName evidence="8">ENTH domain-containing protein</fullName>
    </recommendedName>
</protein>
<dbReference type="GO" id="GO:0005905">
    <property type="term" value="C:clathrin-coated pit"/>
    <property type="evidence" value="ECO:0007669"/>
    <property type="project" value="UniProtKB-SubCell"/>
</dbReference>
<dbReference type="GO" id="GO:0000149">
    <property type="term" value="F:SNARE binding"/>
    <property type="evidence" value="ECO:0007669"/>
    <property type="project" value="TreeGrafter"/>
</dbReference>
<keyword evidence="6" id="KW-0472">Membrane</keyword>
<name>A0A8T1RA49_CARIL</name>
<evidence type="ECO:0000256" key="3">
    <source>
        <dbReference type="ARBA" id="ARBA00004600"/>
    </source>
</evidence>
<organism evidence="9 10">
    <name type="scientific">Carya illinoinensis</name>
    <name type="common">Pecan</name>
    <dbReference type="NCBI Taxonomy" id="32201"/>
    <lineage>
        <taxon>Eukaryota</taxon>
        <taxon>Viridiplantae</taxon>
        <taxon>Streptophyta</taxon>
        <taxon>Embryophyta</taxon>
        <taxon>Tracheophyta</taxon>
        <taxon>Spermatophyta</taxon>
        <taxon>Magnoliopsida</taxon>
        <taxon>eudicotyledons</taxon>
        <taxon>Gunneridae</taxon>
        <taxon>Pentapetalae</taxon>
        <taxon>rosids</taxon>
        <taxon>fabids</taxon>
        <taxon>Fagales</taxon>
        <taxon>Juglandaceae</taxon>
        <taxon>Carya</taxon>
    </lineage>
</organism>
<dbReference type="PROSITE" id="PS50942">
    <property type="entry name" value="ENTH"/>
    <property type="match status" value="1"/>
</dbReference>
<dbReference type="GO" id="GO:0005545">
    <property type="term" value="F:1-phosphatidylinositol binding"/>
    <property type="evidence" value="ECO:0007669"/>
    <property type="project" value="TreeGrafter"/>
</dbReference>
<dbReference type="PANTHER" id="PTHR22951:SF76">
    <property type="entry name" value="OS09G0468150 PROTEIN"/>
    <property type="match status" value="1"/>
</dbReference>
<keyword evidence="4" id="KW-0254">Endocytosis</keyword>
<evidence type="ECO:0000256" key="7">
    <source>
        <dbReference type="ARBA" id="ARBA00023176"/>
    </source>
</evidence>
<dbReference type="FunFam" id="1.25.40.90:FF:000035">
    <property type="entry name" value="Putative clathrin assembly protein At4g40080"/>
    <property type="match status" value="1"/>
</dbReference>
<dbReference type="GO" id="GO:0072583">
    <property type="term" value="P:clathrin-dependent endocytosis"/>
    <property type="evidence" value="ECO:0007669"/>
    <property type="project" value="InterPro"/>
</dbReference>
<dbReference type="InterPro" id="IPR045192">
    <property type="entry name" value="AP180-like"/>
</dbReference>
<accession>A0A8T1RA49</accession>
<dbReference type="EMBL" id="CM031810">
    <property type="protein sequence ID" value="KAG6663374.1"/>
    <property type="molecule type" value="Genomic_DNA"/>
</dbReference>
<dbReference type="GO" id="GO:0006900">
    <property type="term" value="P:vesicle budding from membrane"/>
    <property type="evidence" value="ECO:0007669"/>
    <property type="project" value="TreeGrafter"/>
</dbReference>
<feature type="domain" description="ENTH" evidence="8">
    <location>
        <begin position="28"/>
        <end position="166"/>
    </location>
</feature>
<keyword evidence="5" id="KW-0333">Golgi apparatus</keyword>
<evidence type="ECO:0000259" key="8">
    <source>
        <dbReference type="PROSITE" id="PS50942"/>
    </source>
</evidence>
<dbReference type="Pfam" id="PF07651">
    <property type="entry name" value="ANTH"/>
    <property type="match status" value="1"/>
</dbReference>
<dbReference type="InterPro" id="IPR013809">
    <property type="entry name" value="ENTH"/>
</dbReference>
<dbReference type="GO" id="GO:0048268">
    <property type="term" value="P:clathrin coat assembly"/>
    <property type="evidence" value="ECO:0007669"/>
    <property type="project" value="InterPro"/>
</dbReference>
<dbReference type="GO" id="GO:0005546">
    <property type="term" value="F:phosphatidylinositol-4,5-bisphosphate binding"/>
    <property type="evidence" value="ECO:0007669"/>
    <property type="project" value="TreeGrafter"/>
</dbReference>
<evidence type="ECO:0000313" key="10">
    <source>
        <dbReference type="Proteomes" id="UP000811609"/>
    </source>
</evidence>
<dbReference type="GO" id="GO:0005794">
    <property type="term" value="C:Golgi apparatus"/>
    <property type="evidence" value="ECO:0007669"/>
    <property type="project" value="UniProtKB-SubCell"/>
</dbReference>
<evidence type="ECO:0000256" key="5">
    <source>
        <dbReference type="ARBA" id="ARBA00023034"/>
    </source>
</evidence>
<dbReference type="GO" id="GO:0032050">
    <property type="term" value="F:clathrin heavy chain binding"/>
    <property type="evidence" value="ECO:0007669"/>
    <property type="project" value="TreeGrafter"/>
</dbReference>
<evidence type="ECO:0000256" key="4">
    <source>
        <dbReference type="ARBA" id="ARBA00022583"/>
    </source>
</evidence>
<reference evidence="9" key="1">
    <citation type="submission" date="2020-12" db="EMBL/GenBank/DDBJ databases">
        <title>WGS assembly of Carya illinoinensis cv. Pawnee.</title>
        <authorList>
            <person name="Platts A."/>
            <person name="Shu S."/>
            <person name="Wright S."/>
            <person name="Barry K."/>
            <person name="Edger P."/>
            <person name="Pires J.C."/>
            <person name="Schmutz J."/>
        </authorList>
    </citation>
    <scope>NUCLEOTIDE SEQUENCE</scope>
    <source>
        <tissue evidence="9">Leaf</tissue>
    </source>
</reference>
<dbReference type="Proteomes" id="UP000811609">
    <property type="component" value="Chromosome 2"/>
</dbReference>
<dbReference type="InterPro" id="IPR048050">
    <property type="entry name" value="ANTH_N_plant"/>
</dbReference>
<sequence>MGRTGSGKLRDILGLIKDKASQSKAALLSNPSTLSFHLSLLRATTHDPFSPPLHKHLSAILSFGHSSRATASSAIEVLMDRLQTTRDSCVALKCLFIVHLVLVRGDFILQDQLSIYPSTGGRNYLKLSNFRDNSSPLTWELSSWVRWYAQYIETLLSTSRVLGFFIASSSYSSEKDKQEEKITALMDKELLVEVVSLVGLIEEFCKRPDPLHVEGNKLVEEIMGFVCEDHFSAINEVSVRVSEFRERLGGLSFGESVELVCALTRLENCKERLYELSTRKRSVMDSFWCLIGEIKEGAGMEKDEGKLMIRVRSEKAGESARYGERVLIRSRDSVRFSSGRFPFHVPESMESWQMQ</sequence>
<evidence type="ECO:0000256" key="2">
    <source>
        <dbReference type="ARBA" id="ARBA00004555"/>
    </source>
</evidence>
<dbReference type="CDD" id="cd16987">
    <property type="entry name" value="ANTH_N_AP180_plant"/>
    <property type="match status" value="1"/>
</dbReference>
<evidence type="ECO:0000256" key="1">
    <source>
        <dbReference type="ARBA" id="ARBA00004132"/>
    </source>
</evidence>
<evidence type="ECO:0000313" key="9">
    <source>
        <dbReference type="EMBL" id="KAG6663374.1"/>
    </source>
</evidence>
<dbReference type="InterPro" id="IPR011417">
    <property type="entry name" value="ANTH_dom"/>
</dbReference>
<evidence type="ECO:0000256" key="6">
    <source>
        <dbReference type="ARBA" id="ARBA00023136"/>
    </source>
</evidence>
<dbReference type="AlphaFoldDB" id="A0A8T1RA49"/>
<comment type="subcellular location">
    <subcellularLocation>
        <location evidence="1">Cytoplasmic vesicle</location>
        <location evidence="1">Clathrin-coated vesicle</location>
    </subcellularLocation>
    <subcellularLocation>
        <location evidence="2">Golgi apparatus</location>
    </subcellularLocation>
    <subcellularLocation>
        <location evidence="3">Membrane</location>
        <location evidence="3">Clathrin-coated pit</location>
    </subcellularLocation>
</comment>
<dbReference type="GO" id="GO:0030136">
    <property type="term" value="C:clathrin-coated vesicle"/>
    <property type="evidence" value="ECO:0007669"/>
    <property type="project" value="UniProtKB-SubCell"/>
</dbReference>
<dbReference type="SMART" id="SM00273">
    <property type="entry name" value="ENTH"/>
    <property type="match status" value="1"/>
</dbReference>
<gene>
    <name evidence="9" type="ORF">CIPAW_02G022400</name>
</gene>
<keyword evidence="7" id="KW-0168">Coated pit</keyword>
<comment type="caution">
    <text evidence="9">The sequence shown here is derived from an EMBL/GenBank/DDBJ whole genome shotgun (WGS) entry which is preliminary data.</text>
</comment>
<keyword evidence="10" id="KW-1185">Reference proteome</keyword>